<dbReference type="Proteomes" id="UP001333996">
    <property type="component" value="Unassembled WGS sequence"/>
</dbReference>
<evidence type="ECO:0000259" key="9">
    <source>
        <dbReference type="PROSITE" id="PS50928"/>
    </source>
</evidence>
<feature type="transmembrane region" description="Helical" evidence="7">
    <location>
        <begin position="337"/>
        <end position="357"/>
    </location>
</feature>
<dbReference type="PANTHER" id="PTHR30193">
    <property type="entry name" value="ABC TRANSPORTER PERMEASE PROTEIN"/>
    <property type="match status" value="1"/>
</dbReference>
<reference evidence="10" key="1">
    <citation type="submission" date="2024-01" db="EMBL/GenBank/DDBJ databases">
        <title>First draft genome sequence data of TA4-1, the type strain of Gram-positive actinobacterium Streptomyces chiangmaiensis.</title>
        <authorList>
            <person name="Yasawong M."/>
            <person name="Nantapong N."/>
        </authorList>
    </citation>
    <scope>NUCLEOTIDE SEQUENCE</scope>
    <source>
        <strain evidence="10">TA4-1</strain>
    </source>
</reference>
<keyword evidence="3" id="KW-1003">Cell membrane</keyword>
<feature type="transmembrane region" description="Helical" evidence="7">
    <location>
        <begin position="268"/>
        <end position="289"/>
    </location>
</feature>
<protein>
    <submittedName>
        <fullName evidence="10">Sugar ABC transporter permease</fullName>
    </submittedName>
</protein>
<gene>
    <name evidence="10" type="ORF">VXC91_35770</name>
</gene>
<feature type="transmembrane region" description="Helical" evidence="7">
    <location>
        <begin position="113"/>
        <end position="135"/>
    </location>
</feature>
<evidence type="ECO:0000256" key="1">
    <source>
        <dbReference type="ARBA" id="ARBA00004651"/>
    </source>
</evidence>
<feature type="domain" description="ABC transmembrane type-1" evidence="9">
    <location>
        <begin position="109"/>
        <end position="358"/>
    </location>
</feature>
<evidence type="ECO:0000313" key="11">
    <source>
        <dbReference type="Proteomes" id="UP001333996"/>
    </source>
</evidence>
<evidence type="ECO:0000313" key="10">
    <source>
        <dbReference type="EMBL" id="MED7827135.1"/>
    </source>
</evidence>
<dbReference type="Gene3D" id="1.10.3720.10">
    <property type="entry name" value="MetI-like"/>
    <property type="match status" value="1"/>
</dbReference>
<comment type="subcellular location">
    <subcellularLocation>
        <location evidence="1 7">Cell membrane</location>
        <topology evidence="1 7">Multi-pass membrane protein</topology>
    </subcellularLocation>
</comment>
<keyword evidence="4 7" id="KW-0812">Transmembrane</keyword>
<evidence type="ECO:0000256" key="6">
    <source>
        <dbReference type="ARBA" id="ARBA00023136"/>
    </source>
</evidence>
<keyword evidence="2 7" id="KW-0813">Transport</keyword>
<dbReference type="RefSeq" id="WP_329511520.1">
    <property type="nucleotide sequence ID" value="NZ_BAAAYZ010000147.1"/>
</dbReference>
<feature type="transmembrane region" description="Helical" evidence="7">
    <location>
        <begin position="38"/>
        <end position="65"/>
    </location>
</feature>
<feature type="compositionally biased region" description="Basic and acidic residues" evidence="8">
    <location>
        <begin position="1"/>
        <end position="17"/>
    </location>
</feature>
<evidence type="ECO:0000256" key="7">
    <source>
        <dbReference type="RuleBase" id="RU363032"/>
    </source>
</evidence>
<keyword evidence="11" id="KW-1185">Reference proteome</keyword>
<comment type="caution">
    <text evidence="10">The sequence shown here is derived from an EMBL/GenBank/DDBJ whole genome shotgun (WGS) entry which is preliminary data.</text>
</comment>
<proteinExistence type="inferred from homology"/>
<feature type="region of interest" description="Disordered" evidence="8">
    <location>
        <begin position="1"/>
        <end position="25"/>
    </location>
</feature>
<evidence type="ECO:0000256" key="4">
    <source>
        <dbReference type="ARBA" id="ARBA00022692"/>
    </source>
</evidence>
<dbReference type="SUPFAM" id="SSF161098">
    <property type="entry name" value="MetI-like"/>
    <property type="match status" value="1"/>
</dbReference>
<dbReference type="PROSITE" id="PS50928">
    <property type="entry name" value="ABC_TM1"/>
    <property type="match status" value="1"/>
</dbReference>
<keyword evidence="6 7" id="KW-0472">Membrane</keyword>
<comment type="similarity">
    <text evidence="7">Belongs to the binding-protein-dependent transport system permease family.</text>
</comment>
<dbReference type="InterPro" id="IPR051393">
    <property type="entry name" value="ABC_transporter_permease"/>
</dbReference>
<dbReference type="Pfam" id="PF00528">
    <property type="entry name" value="BPD_transp_1"/>
    <property type="match status" value="1"/>
</dbReference>
<dbReference type="CDD" id="cd06261">
    <property type="entry name" value="TM_PBP2"/>
    <property type="match status" value="1"/>
</dbReference>
<accession>A0ABU7FSQ0</accession>
<dbReference type="EMBL" id="JAYWVC010000206">
    <property type="protein sequence ID" value="MED7827135.1"/>
    <property type="molecule type" value="Genomic_DNA"/>
</dbReference>
<organism evidence="10 11">
    <name type="scientific">Streptomyces chiangmaiensis</name>
    <dbReference type="NCBI Taxonomy" id="766497"/>
    <lineage>
        <taxon>Bacteria</taxon>
        <taxon>Bacillati</taxon>
        <taxon>Actinomycetota</taxon>
        <taxon>Actinomycetes</taxon>
        <taxon>Kitasatosporales</taxon>
        <taxon>Streptomycetaceae</taxon>
        <taxon>Streptomyces</taxon>
    </lineage>
</organism>
<name>A0ABU7FSQ0_9ACTN</name>
<dbReference type="InterPro" id="IPR035906">
    <property type="entry name" value="MetI-like_sf"/>
</dbReference>
<evidence type="ECO:0000256" key="5">
    <source>
        <dbReference type="ARBA" id="ARBA00022989"/>
    </source>
</evidence>
<evidence type="ECO:0000256" key="2">
    <source>
        <dbReference type="ARBA" id="ARBA00022448"/>
    </source>
</evidence>
<evidence type="ECO:0000256" key="8">
    <source>
        <dbReference type="SAM" id="MobiDB-lite"/>
    </source>
</evidence>
<evidence type="ECO:0000256" key="3">
    <source>
        <dbReference type="ARBA" id="ARBA00022475"/>
    </source>
</evidence>
<sequence>MTISLDKELASGRRGPDRLAPPGAKARRLPSRLRGVDWVAYAYVLPSGVLLGVFGLWPVAFGFWISLWQWGIVPERFVGLGNYAHIFGSDLVDHDASGHLQAGPVGQALLNTIYYTVATVGASVALAFVIAYLLFRVRALRNLLRTLFFLPYATTITASGLVFVWIFDPQLGVANAVLRALGLPAQTWLLDPTPIGRKLLAPIGLSPGLPDALLGPSVALCVVIVFSVWNTLGFSVMIYLSGLSALPRELMDAADIDGAAGWRKVRHVVLPLVSPTTLFLLVYTTAMSFKAFTPIYALTQGGFGGGNGVQRAGGPLGTTNVLTIEIFNDFYQEQNKVGYASAVSFLLLAVLMLLTLLQFRLLGRRTHYA</sequence>
<keyword evidence="5 7" id="KW-1133">Transmembrane helix</keyword>
<feature type="transmembrane region" description="Helical" evidence="7">
    <location>
        <begin position="217"/>
        <end position="240"/>
    </location>
</feature>
<dbReference type="PANTHER" id="PTHR30193:SF37">
    <property type="entry name" value="INNER MEMBRANE ABC TRANSPORTER PERMEASE PROTEIN YCJO"/>
    <property type="match status" value="1"/>
</dbReference>
<dbReference type="InterPro" id="IPR000515">
    <property type="entry name" value="MetI-like"/>
</dbReference>
<feature type="transmembrane region" description="Helical" evidence="7">
    <location>
        <begin position="147"/>
        <end position="167"/>
    </location>
</feature>